<evidence type="ECO:0000256" key="5">
    <source>
        <dbReference type="ARBA" id="ARBA00022968"/>
    </source>
</evidence>
<keyword evidence="6" id="KW-0560">Oxidoreductase</keyword>
<dbReference type="PANTHER" id="PTHR10869">
    <property type="entry name" value="PROLYL 4-HYDROXYLASE ALPHA SUBUNIT"/>
    <property type="match status" value="1"/>
</dbReference>
<dbReference type="Gene3D" id="2.60.120.620">
    <property type="entry name" value="q2cbj1_9rhob like domain"/>
    <property type="match status" value="1"/>
</dbReference>
<dbReference type="GO" id="GO:0005789">
    <property type="term" value="C:endoplasmic reticulum membrane"/>
    <property type="evidence" value="ECO:0007669"/>
    <property type="project" value="UniProtKB-SubCell"/>
</dbReference>
<evidence type="ECO:0000256" key="7">
    <source>
        <dbReference type="ARBA" id="ARBA00023004"/>
    </source>
</evidence>
<keyword evidence="9" id="KW-0472">Membrane</keyword>
<keyword evidence="9" id="KW-0812">Transmembrane</keyword>
<sequence length="297" mass="33381">MKAKAVKGNWSLRTNKLSFPYVFLVCIFFFLAGFFGFTLFSHSQGDGDGLRPRQRLLDSTNEAEYNLMPVGELGDDSITSIPFQVLSWRPRAVYFPNFATAEQCESIIDVAKDGLKPSTLALRQGETEDNTKGIRTSSGVFVSASEDKTRTLDVIEEKIARATMIPRSHGEGDFKLSEESPCFRHLISYAMRSIKDIILIMMHSILLNMAHKRANGIPEERAKWCYYMASFLLYLTDVEEGGETMFPFENGLNMDGNYGYEDCIGLKVKPRQGDGLLFYSLLTNGTIDPVSIVHLFS</sequence>
<keyword evidence="7" id="KW-0408">Iron</keyword>
<evidence type="ECO:0000256" key="2">
    <source>
        <dbReference type="ARBA" id="ARBA00004648"/>
    </source>
</evidence>
<feature type="domain" description="Prolyl 4-hydroxylase alpha subunit" evidence="10">
    <location>
        <begin position="90"/>
        <end position="296"/>
    </location>
</feature>
<keyword evidence="4" id="KW-0223">Dioxygenase</keyword>
<evidence type="ECO:0000259" key="10">
    <source>
        <dbReference type="SMART" id="SM00702"/>
    </source>
</evidence>
<dbReference type="PANTHER" id="PTHR10869:SF246">
    <property type="entry name" value="TRANSMEMBRANE PROLYL 4-HYDROXYLASE"/>
    <property type="match status" value="1"/>
</dbReference>
<dbReference type="EMBL" id="QZWG01000017">
    <property type="protein sequence ID" value="RZB57176.1"/>
    <property type="molecule type" value="Genomic_DNA"/>
</dbReference>
<evidence type="ECO:0000256" key="4">
    <source>
        <dbReference type="ARBA" id="ARBA00022964"/>
    </source>
</evidence>
<evidence type="ECO:0000256" key="1">
    <source>
        <dbReference type="ARBA" id="ARBA00001961"/>
    </source>
</evidence>
<dbReference type="GO" id="GO:0005506">
    <property type="term" value="F:iron ion binding"/>
    <property type="evidence" value="ECO:0007669"/>
    <property type="project" value="InterPro"/>
</dbReference>
<comment type="cofactor">
    <cofactor evidence="1">
        <name>L-ascorbate</name>
        <dbReference type="ChEBI" id="CHEBI:38290"/>
    </cofactor>
</comment>
<organism evidence="11 13">
    <name type="scientific">Glycine soja</name>
    <name type="common">Wild soybean</name>
    <dbReference type="NCBI Taxonomy" id="3848"/>
    <lineage>
        <taxon>Eukaryota</taxon>
        <taxon>Viridiplantae</taxon>
        <taxon>Streptophyta</taxon>
        <taxon>Embryophyta</taxon>
        <taxon>Tracheophyta</taxon>
        <taxon>Spermatophyta</taxon>
        <taxon>Magnoliopsida</taxon>
        <taxon>eudicotyledons</taxon>
        <taxon>Gunneridae</taxon>
        <taxon>Pentapetalae</taxon>
        <taxon>rosids</taxon>
        <taxon>fabids</taxon>
        <taxon>Fabales</taxon>
        <taxon>Fabaceae</taxon>
        <taxon>Papilionoideae</taxon>
        <taxon>50 kb inversion clade</taxon>
        <taxon>NPAAA clade</taxon>
        <taxon>indigoferoid/millettioid clade</taxon>
        <taxon>Phaseoleae</taxon>
        <taxon>Glycine</taxon>
        <taxon>Glycine subgen. Soja</taxon>
    </lineage>
</organism>
<comment type="catalytic activity">
    <reaction evidence="8">
        <text>L-prolyl-[collagen] + 2-oxoglutarate + O2 = trans-4-hydroxy-L-prolyl-[collagen] + succinate + CO2</text>
        <dbReference type="Rhea" id="RHEA:18945"/>
        <dbReference type="Rhea" id="RHEA-COMP:11676"/>
        <dbReference type="Rhea" id="RHEA-COMP:11680"/>
        <dbReference type="ChEBI" id="CHEBI:15379"/>
        <dbReference type="ChEBI" id="CHEBI:16526"/>
        <dbReference type="ChEBI" id="CHEBI:16810"/>
        <dbReference type="ChEBI" id="CHEBI:30031"/>
        <dbReference type="ChEBI" id="CHEBI:50342"/>
        <dbReference type="ChEBI" id="CHEBI:61965"/>
        <dbReference type="EC" id="1.14.11.2"/>
    </reaction>
</comment>
<feature type="transmembrane region" description="Helical" evidence="9">
    <location>
        <begin position="21"/>
        <end position="40"/>
    </location>
</feature>
<dbReference type="InterPro" id="IPR045054">
    <property type="entry name" value="P4HA-like"/>
</dbReference>
<keyword evidence="3" id="KW-0479">Metal-binding</keyword>
<evidence type="ECO:0000256" key="8">
    <source>
        <dbReference type="ARBA" id="ARBA00049169"/>
    </source>
</evidence>
<evidence type="ECO:0000313" key="12">
    <source>
        <dbReference type="EMBL" id="RZB57177.1"/>
    </source>
</evidence>
<name>A0A445G7Q0_GLYSO</name>
<accession>A0A445G7Q0</accession>
<gene>
    <name evidence="11" type="ORF">D0Y65_046019</name>
</gene>
<keyword evidence="13" id="KW-1185">Reference proteome</keyword>
<dbReference type="GO" id="GO:0031418">
    <property type="term" value="F:L-ascorbic acid binding"/>
    <property type="evidence" value="ECO:0007669"/>
    <property type="project" value="InterPro"/>
</dbReference>
<dbReference type="AlphaFoldDB" id="A0A445G7Q0"/>
<dbReference type="SMART" id="SM00702">
    <property type="entry name" value="P4Hc"/>
    <property type="match status" value="1"/>
</dbReference>
<evidence type="ECO:0000256" key="3">
    <source>
        <dbReference type="ARBA" id="ARBA00022723"/>
    </source>
</evidence>
<evidence type="ECO:0000313" key="13">
    <source>
        <dbReference type="Proteomes" id="UP000289340"/>
    </source>
</evidence>
<comment type="subcellular location">
    <subcellularLocation>
        <location evidence="2">Endoplasmic reticulum membrane</location>
        <topology evidence="2">Single-pass type II membrane protein</topology>
    </subcellularLocation>
</comment>
<keyword evidence="5" id="KW-0735">Signal-anchor</keyword>
<dbReference type="EMBL" id="QZWG01000017">
    <property type="protein sequence ID" value="RZB57177.1"/>
    <property type="molecule type" value="Genomic_DNA"/>
</dbReference>
<protein>
    <submittedName>
        <fullName evidence="11">Putative prolyl 4-hydroxylase 9 isoform F</fullName>
    </submittedName>
    <submittedName>
        <fullName evidence="12">Putative prolyl 4-hydroxylase 9 isoform G</fullName>
    </submittedName>
</protein>
<comment type="caution">
    <text evidence="11">The sequence shown here is derived from an EMBL/GenBank/DDBJ whole genome shotgun (WGS) entry which is preliminary data.</text>
</comment>
<dbReference type="GO" id="GO:0004656">
    <property type="term" value="F:procollagen-proline 4-dioxygenase activity"/>
    <property type="evidence" value="ECO:0007669"/>
    <property type="project" value="UniProtKB-EC"/>
</dbReference>
<dbReference type="InterPro" id="IPR006620">
    <property type="entry name" value="Pro_4_hyd_alph"/>
</dbReference>
<reference evidence="11 13" key="1">
    <citation type="submission" date="2018-09" db="EMBL/GenBank/DDBJ databases">
        <title>A high-quality reference genome of wild soybean provides a powerful tool to mine soybean genomes.</title>
        <authorList>
            <person name="Xie M."/>
            <person name="Chung C.Y.L."/>
            <person name="Li M.-W."/>
            <person name="Wong F.-L."/>
            <person name="Chan T.-F."/>
            <person name="Lam H.-M."/>
        </authorList>
    </citation>
    <scope>NUCLEOTIDE SEQUENCE [LARGE SCALE GENOMIC DNA]</scope>
    <source>
        <strain evidence="13">cv. W05</strain>
        <tissue evidence="11">Hypocotyl of etiolated seedlings</tissue>
    </source>
</reference>
<dbReference type="Proteomes" id="UP000289340">
    <property type="component" value="Chromosome 17"/>
</dbReference>
<evidence type="ECO:0000313" key="11">
    <source>
        <dbReference type="EMBL" id="RZB57176.1"/>
    </source>
</evidence>
<evidence type="ECO:0000256" key="9">
    <source>
        <dbReference type="SAM" id="Phobius"/>
    </source>
</evidence>
<proteinExistence type="predicted"/>
<keyword evidence="9" id="KW-1133">Transmembrane helix</keyword>
<evidence type="ECO:0000256" key="6">
    <source>
        <dbReference type="ARBA" id="ARBA00023002"/>
    </source>
</evidence>